<feature type="transmembrane region" description="Helical" evidence="1">
    <location>
        <begin position="6"/>
        <end position="27"/>
    </location>
</feature>
<name>A0A381QVZ7_9ZZZZ</name>
<accession>A0A381QVZ7</accession>
<evidence type="ECO:0000256" key="1">
    <source>
        <dbReference type="SAM" id="Phobius"/>
    </source>
</evidence>
<proteinExistence type="predicted"/>
<keyword evidence="1" id="KW-0472">Membrane</keyword>
<reference evidence="2" key="1">
    <citation type="submission" date="2018-05" db="EMBL/GenBank/DDBJ databases">
        <authorList>
            <person name="Lanie J.A."/>
            <person name="Ng W.-L."/>
            <person name="Kazmierczak K.M."/>
            <person name="Andrzejewski T.M."/>
            <person name="Davidsen T.M."/>
            <person name="Wayne K.J."/>
            <person name="Tettelin H."/>
            <person name="Glass J.I."/>
            <person name="Rusch D."/>
            <person name="Podicherti R."/>
            <person name="Tsui H.-C.T."/>
            <person name="Winkler M.E."/>
        </authorList>
    </citation>
    <scope>NUCLEOTIDE SEQUENCE</scope>
</reference>
<gene>
    <name evidence="2" type="ORF">METZ01_LOCUS35642</name>
</gene>
<keyword evidence="1" id="KW-0812">Transmembrane</keyword>
<evidence type="ECO:0000313" key="2">
    <source>
        <dbReference type="EMBL" id="SUZ82788.1"/>
    </source>
</evidence>
<keyword evidence="1" id="KW-1133">Transmembrane helix</keyword>
<evidence type="ECO:0008006" key="3">
    <source>
        <dbReference type="Google" id="ProtNLM"/>
    </source>
</evidence>
<protein>
    <recommendedName>
        <fullName evidence="3">MAPEG family protein</fullName>
    </recommendedName>
</protein>
<feature type="non-terminal residue" evidence="2">
    <location>
        <position position="1"/>
    </location>
</feature>
<sequence>YAAGIIYLRTLLWMGSIVCLIMMAVSFI</sequence>
<dbReference type="EMBL" id="UINC01001523">
    <property type="protein sequence ID" value="SUZ82788.1"/>
    <property type="molecule type" value="Genomic_DNA"/>
</dbReference>
<dbReference type="AlphaFoldDB" id="A0A381QVZ7"/>
<organism evidence="2">
    <name type="scientific">marine metagenome</name>
    <dbReference type="NCBI Taxonomy" id="408172"/>
    <lineage>
        <taxon>unclassified sequences</taxon>
        <taxon>metagenomes</taxon>
        <taxon>ecological metagenomes</taxon>
    </lineage>
</organism>